<evidence type="ECO:0000256" key="2">
    <source>
        <dbReference type="ARBA" id="ARBA00010617"/>
    </source>
</evidence>
<dbReference type="CDD" id="cd11041">
    <property type="entry name" value="CYP503A1-like"/>
    <property type="match status" value="1"/>
</dbReference>
<evidence type="ECO:0000256" key="6">
    <source>
        <dbReference type="ARBA" id="ARBA00023033"/>
    </source>
</evidence>
<organism evidence="8 9">
    <name type="scientific">Aspergillus terreus</name>
    <dbReference type="NCBI Taxonomy" id="33178"/>
    <lineage>
        <taxon>Eukaryota</taxon>
        <taxon>Fungi</taxon>
        <taxon>Dikarya</taxon>
        <taxon>Ascomycota</taxon>
        <taxon>Pezizomycotina</taxon>
        <taxon>Eurotiomycetes</taxon>
        <taxon>Eurotiomycetidae</taxon>
        <taxon>Eurotiales</taxon>
        <taxon>Aspergillaceae</taxon>
        <taxon>Aspergillus</taxon>
        <taxon>Aspergillus subgen. Circumdati</taxon>
    </lineage>
</organism>
<comment type="caution">
    <text evidence="8">The sequence shown here is derived from an EMBL/GenBank/DDBJ whole genome shotgun (WGS) entry which is preliminary data.</text>
</comment>
<evidence type="ECO:0000313" key="8">
    <source>
        <dbReference type="EMBL" id="GFF15089.1"/>
    </source>
</evidence>
<dbReference type="GO" id="GO:0019748">
    <property type="term" value="P:secondary metabolic process"/>
    <property type="evidence" value="ECO:0007669"/>
    <property type="project" value="UniProtKB-ARBA"/>
</dbReference>
<dbReference type="AlphaFoldDB" id="A0A5M3YNS5"/>
<dbReference type="InterPro" id="IPR036396">
    <property type="entry name" value="Cyt_P450_sf"/>
</dbReference>
<keyword evidence="4" id="KW-0560">Oxidoreductase</keyword>
<dbReference type="EMBL" id="BLJY01000004">
    <property type="protein sequence ID" value="GFF15089.1"/>
    <property type="molecule type" value="Genomic_DNA"/>
</dbReference>
<proteinExistence type="inferred from homology"/>
<feature type="binding site" description="axial binding residue" evidence="7">
    <location>
        <position position="443"/>
    </location>
    <ligand>
        <name>heme</name>
        <dbReference type="ChEBI" id="CHEBI:30413"/>
    </ligand>
    <ligandPart>
        <name>Fe</name>
        <dbReference type="ChEBI" id="CHEBI:18248"/>
    </ligandPart>
</feature>
<evidence type="ECO:0000256" key="7">
    <source>
        <dbReference type="PIRSR" id="PIRSR602403-1"/>
    </source>
</evidence>
<dbReference type="SUPFAM" id="SSF48264">
    <property type="entry name" value="Cytochrome P450"/>
    <property type="match status" value="1"/>
</dbReference>
<gene>
    <name evidence="8" type="ORF">ATEIFO6365_0004020800</name>
</gene>
<dbReference type="GO" id="GO:0004497">
    <property type="term" value="F:monooxygenase activity"/>
    <property type="evidence" value="ECO:0007669"/>
    <property type="project" value="UniProtKB-KW"/>
</dbReference>
<evidence type="ECO:0000256" key="1">
    <source>
        <dbReference type="ARBA" id="ARBA00001971"/>
    </source>
</evidence>
<dbReference type="Proteomes" id="UP000452235">
    <property type="component" value="Unassembled WGS sequence"/>
</dbReference>
<protein>
    <submittedName>
        <fullName evidence="8">Cytochrome P450 monooxygenase SirB-like</fullName>
    </submittedName>
</protein>
<name>A0A5M3YNS5_ASPTE</name>
<evidence type="ECO:0000313" key="9">
    <source>
        <dbReference type="Proteomes" id="UP000452235"/>
    </source>
</evidence>
<keyword evidence="5 7" id="KW-0408">Iron</keyword>
<keyword evidence="9" id="KW-1185">Reference proteome</keyword>
<dbReference type="PANTHER" id="PTHR46206:SF7">
    <property type="entry name" value="P450, PUTATIVE (EUROFUNG)-RELATED"/>
    <property type="match status" value="1"/>
</dbReference>
<keyword evidence="7" id="KW-0349">Heme</keyword>
<evidence type="ECO:0000256" key="3">
    <source>
        <dbReference type="ARBA" id="ARBA00022723"/>
    </source>
</evidence>
<reference evidence="8 9" key="1">
    <citation type="submission" date="2020-01" db="EMBL/GenBank/DDBJ databases">
        <title>Aspergillus terreus IFO 6365 whole genome shotgun sequence.</title>
        <authorList>
            <person name="Kanamasa S."/>
            <person name="Takahashi H."/>
        </authorList>
    </citation>
    <scope>NUCLEOTIDE SEQUENCE [LARGE SCALE GENOMIC DNA]</scope>
    <source>
        <strain evidence="8 9">IFO 6365</strain>
    </source>
</reference>
<keyword evidence="6 8" id="KW-0503">Monooxygenase</keyword>
<evidence type="ECO:0000256" key="4">
    <source>
        <dbReference type="ARBA" id="ARBA00023002"/>
    </source>
</evidence>
<dbReference type="Gene3D" id="1.10.630.10">
    <property type="entry name" value="Cytochrome P450"/>
    <property type="match status" value="1"/>
</dbReference>
<accession>A0A5M3YNS5</accession>
<dbReference type="OrthoDB" id="1844152at2759"/>
<dbReference type="InterPro" id="IPR002403">
    <property type="entry name" value="Cyt_P450_E_grp-IV"/>
</dbReference>
<comment type="cofactor">
    <cofactor evidence="1 7">
        <name>heme</name>
        <dbReference type="ChEBI" id="CHEBI:30413"/>
    </cofactor>
</comment>
<dbReference type="GO" id="GO:0005506">
    <property type="term" value="F:iron ion binding"/>
    <property type="evidence" value="ECO:0007669"/>
    <property type="project" value="InterPro"/>
</dbReference>
<dbReference type="Pfam" id="PF00067">
    <property type="entry name" value="p450"/>
    <property type="match status" value="1"/>
</dbReference>
<sequence length="497" mass="56617">MGAGSLYILFPVLLSYILVFYHALSISRKTKNNIPIVKHSRFLPDWINRRIFFLNAPAQIQYGYDKYNNMPFLVLRPDHDLLVLPARYLAEIRQVPSSRLNLIEAEYNNILGDYTNILKESELAGTTVLRKLTPAMSRILPRTMQELQHASDVEVPPCSDGWVSINLYTVILRLVARVASSVVFSDETCRNETWINTMISYSDNLGPTIVLLRPTPEFLRPLVSRFIPSVNRLKQQLRWVQEELIVPTVTARRAAQAVNPDGPKPDDFLQWMMDIAANDIDRDPRKIAQSLLIVTAVGMMHTSTMLITHALYDLLSHPECFDPLRQEIKDTLPQGWINATVAAFAAQEKLDSVLRESLRLNPPAEVSTQRIAKDKFTFSDGFTIPEDVQVCFPSGPVARDPAFLPDAHVYDAFRWCRDPEASKKTLVSINTTNFHFGYGRLACPGRFFSSNTMKAVLSRFIAEYDMRFESEHQARPANLRFGEQIMPSMWTKVLIQV</sequence>
<dbReference type="VEuPathDB" id="FungiDB:ATEG_09291"/>
<dbReference type="InterPro" id="IPR001128">
    <property type="entry name" value="Cyt_P450"/>
</dbReference>
<keyword evidence="3 7" id="KW-0479">Metal-binding</keyword>
<dbReference type="GO" id="GO:0016705">
    <property type="term" value="F:oxidoreductase activity, acting on paired donors, with incorporation or reduction of molecular oxygen"/>
    <property type="evidence" value="ECO:0007669"/>
    <property type="project" value="InterPro"/>
</dbReference>
<comment type="similarity">
    <text evidence="2">Belongs to the cytochrome P450 family.</text>
</comment>
<dbReference type="PANTHER" id="PTHR46206">
    <property type="entry name" value="CYTOCHROME P450"/>
    <property type="match status" value="1"/>
</dbReference>
<dbReference type="GO" id="GO:0020037">
    <property type="term" value="F:heme binding"/>
    <property type="evidence" value="ECO:0007669"/>
    <property type="project" value="InterPro"/>
</dbReference>
<evidence type="ECO:0000256" key="5">
    <source>
        <dbReference type="ARBA" id="ARBA00023004"/>
    </source>
</evidence>
<dbReference type="PRINTS" id="PR00465">
    <property type="entry name" value="EP450IV"/>
</dbReference>